<dbReference type="EMBL" id="OUUW01000007">
    <property type="protein sequence ID" value="SPP82675.1"/>
    <property type="molecule type" value="Genomic_DNA"/>
</dbReference>
<proteinExistence type="predicted"/>
<evidence type="ECO:0000256" key="1">
    <source>
        <dbReference type="SAM" id="MobiDB-lite"/>
    </source>
</evidence>
<dbReference type="OMA" id="AGLGYMW"/>
<keyword evidence="2" id="KW-0812">Transmembrane</keyword>
<dbReference type="AlphaFoldDB" id="A0A3B0JKD4"/>
<keyword evidence="2" id="KW-1133">Transmembrane helix</keyword>
<gene>
    <name evidence="3" type="ORF">DGUA_6G017408</name>
</gene>
<evidence type="ECO:0000313" key="4">
    <source>
        <dbReference type="Proteomes" id="UP000268350"/>
    </source>
</evidence>
<name>A0A3B0JKD4_DROGU</name>
<feature type="transmembrane region" description="Helical" evidence="2">
    <location>
        <begin position="26"/>
        <end position="46"/>
    </location>
</feature>
<reference evidence="4" key="1">
    <citation type="submission" date="2018-01" db="EMBL/GenBank/DDBJ databases">
        <authorList>
            <person name="Alioto T."/>
            <person name="Alioto T."/>
        </authorList>
    </citation>
    <scope>NUCLEOTIDE SEQUENCE [LARGE SCALE GENOMIC DNA]</scope>
</reference>
<feature type="compositionally biased region" description="Acidic residues" evidence="1">
    <location>
        <begin position="412"/>
        <end position="434"/>
    </location>
</feature>
<keyword evidence="4" id="KW-1185">Reference proteome</keyword>
<evidence type="ECO:0000313" key="3">
    <source>
        <dbReference type="EMBL" id="SPP82675.1"/>
    </source>
</evidence>
<protein>
    <submittedName>
        <fullName evidence="3">Uncharacterized protein</fullName>
    </submittedName>
</protein>
<accession>A0A3B0JKD4</accession>
<sequence>MRLAASLQSALEKIQCSIFDVSLRATLVVVPIVAAPQLGLTAWPVIMLPKVSLLLLSTCVLLCAFASGHQELENLLAQQQKDWQLSSTELEVLRPLYREFQVQYDYLYSLKLQQGDGSAQRDGLAEPQVDATYRQAFDELRSQFAAHVDEPPRTVYDTSLPTVAELMGEPSPDMTKEQLAEFEDLRDIMQDVIDEAQEGVDDLVRRAIDLEDILLSINKPKVVTAAIAGLSFMSKYWGMVEMAAYCGYSHVPQFQEALQAINDGVDCYTYTTGLVLRIQHETVASVQDIRKSIRGLVKIYKKVAAKQTTMGRILSATINALSAIRRVHDIIAVGIEGYGKLNNELPGAALKSAQCGVEFYNSIPQMVETTLNLTTCIVHMDTGKPSYEFTLPEEDRYWNIGGEPPEIPYEKDADEDNDDDDEGVDNADDYVDHR</sequence>
<evidence type="ECO:0000256" key="2">
    <source>
        <dbReference type="SAM" id="Phobius"/>
    </source>
</evidence>
<dbReference type="OrthoDB" id="7977759at2759"/>
<dbReference type="Proteomes" id="UP000268350">
    <property type="component" value="Unassembled WGS sequence"/>
</dbReference>
<dbReference type="STRING" id="7266.A0A3B0JKD4"/>
<feature type="region of interest" description="Disordered" evidence="1">
    <location>
        <begin position="396"/>
        <end position="434"/>
    </location>
</feature>
<organism evidence="3 4">
    <name type="scientific">Drosophila guanche</name>
    <name type="common">Fruit fly</name>
    <dbReference type="NCBI Taxonomy" id="7266"/>
    <lineage>
        <taxon>Eukaryota</taxon>
        <taxon>Metazoa</taxon>
        <taxon>Ecdysozoa</taxon>
        <taxon>Arthropoda</taxon>
        <taxon>Hexapoda</taxon>
        <taxon>Insecta</taxon>
        <taxon>Pterygota</taxon>
        <taxon>Neoptera</taxon>
        <taxon>Endopterygota</taxon>
        <taxon>Diptera</taxon>
        <taxon>Brachycera</taxon>
        <taxon>Muscomorpha</taxon>
        <taxon>Ephydroidea</taxon>
        <taxon>Drosophilidae</taxon>
        <taxon>Drosophila</taxon>
        <taxon>Sophophora</taxon>
    </lineage>
</organism>
<keyword evidence="2" id="KW-0472">Membrane</keyword>